<feature type="non-terminal residue" evidence="1">
    <location>
        <position position="1"/>
    </location>
</feature>
<dbReference type="EMBL" id="BKCJ011331986">
    <property type="protein sequence ID" value="GFD21752.1"/>
    <property type="molecule type" value="Genomic_DNA"/>
</dbReference>
<name>A0A699UFF5_TANCI</name>
<sequence>RGLEFTEAVLNAEARCEPIPTLPFVTSFVSATPEREDKSPADFVTRLNLRTICAPQRFVISSDSSHHFGDNIAEAEVDFIVRSSASAIATVTAAVDADTTADRVLVEPSFFSVGSSSTGRTDSVPGGFFDVSGSDFLICGIRTIVDPDSDLQKVYVPQWSATNGFGLDDSHICREMLDEFAPLKFFASVRGMD</sequence>
<organism evidence="1">
    <name type="scientific">Tanacetum cinerariifolium</name>
    <name type="common">Dalmatian daisy</name>
    <name type="synonym">Chrysanthemum cinerariifolium</name>
    <dbReference type="NCBI Taxonomy" id="118510"/>
    <lineage>
        <taxon>Eukaryota</taxon>
        <taxon>Viridiplantae</taxon>
        <taxon>Streptophyta</taxon>
        <taxon>Embryophyta</taxon>
        <taxon>Tracheophyta</taxon>
        <taxon>Spermatophyta</taxon>
        <taxon>Magnoliopsida</taxon>
        <taxon>eudicotyledons</taxon>
        <taxon>Gunneridae</taxon>
        <taxon>Pentapetalae</taxon>
        <taxon>asterids</taxon>
        <taxon>campanulids</taxon>
        <taxon>Asterales</taxon>
        <taxon>Asteraceae</taxon>
        <taxon>Asteroideae</taxon>
        <taxon>Anthemideae</taxon>
        <taxon>Anthemidinae</taxon>
        <taxon>Tanacetum</taxon>
    </lineage>
</organism>
<reference evidence="1" key="1">
    <citation type="journal article" date="2019" name="Sci. Rep.">
        <title>Draft genome of Tanacetum cinerariifolium, the natural source of mosquito coil.</title>
        <authorList>
            <person name="Yamashiro T."/>
            <person name="Shiraishi A."/>
            <person name="Satake H."/>
            <person name="Nakayama K."/>
        </authorList>
    </citation>
    <scope>NUCLEOTIDE SEQUENCE</scope>
</reference>
<protein>
    <submittedName>
        <fullName evidence="1">Uncharacterized protein</fullName>
    </submittedName>
</protein>
<feature type="non-terminal residue" evidence="1">
    <location>
        <position position="193"/>
    </location>
</feature>
<dbReference type="AlphaFoldDB" id="A0A699UFF5"/>
<accession>A0A699UFF5</accession>
<proteinExistence type="predicted"/>
<gene>
    <name evidence="1" type="ORF">Tci_893721</name>
</gene>
<comment type="caution">
    <text evidence="1">The sequence shown here is derived from an EMBL/GenBank/DDBJ whole genome shotgun (WGS) entry which is preliminary data.</text>
</comment>
<evidence type="ECO:0000313" key="1">
    <source>
        <dbReference type="EMBL" id="GFD21752.1"/>
    </source>
</evidence>